<keyword evidence="1" id="KW-0812">Transmembrane</keyword>
<gene>
    <name evidence="2" type="ORF">G3O08_13020</name>
</gene>
<keyword evidence="1" id="KW-1133">Transmembrane helix</keyword>
<comment type="caution">
    <text evidence="2">The sequence shown here is derived from an EMBL/GenBank/DDBJ whole genome shotgun (WGS) entry which is preliminary data.</text>
</comment>
<dbReference type="Proteomes" id="UP000486602">
    <property type="component" value="Unassembled WGS sequence"/>
</dbReference>
<keyword evidence="3" id="KW-1185">Reference proteome</keyword>
<keyword evidence="1" id="KW-0472">Membrane</keyword>
<reference evidence="2 3" key="1">
    <citation type="submission" date="2020-02" db="EMBL/GenBank/DDBJ databases">
        <title>Out from the shadows clarifying the taxonomy of the family Cryomorphaceae and related taxa by utilizing the GTDB taxonomic framework.</title>
        <authorList>
            <person name="Bowman J.P."/>
        </authorList>
    </citation>
    <scope>NUCLEOTIDE SEQUENCE [LARGE SCALE GENOMIC DNA]</scope>
    <source>
        <strain evidence="2 3">QSSC 1-22</strain>
    </source>
</reference>
<evidence type="ECO:0000256" key="1">
    <source>
        <dbReference type="SAM" id="Phobius"/>
    </source>
</evidence>
<dbReference type="EMBL" id="JAAGVY010000025">
    <property type="protein sequence ID" value="NEN24426.1"/>
    <property type="molecule type" value="Genomic_DNA"/>
</dbReference>
<feature type="transmembrane region" description="Helical" evidence="1">
    <location>
        <begin position="6"/>
        <end position="24"/>
    </location>
</feature>
<organism evidence="2 3">
    <name type="scientific">Cryomorpha ignava</name>
    <dbReference type="NCBI Taxonomy" id="101383"/>
    <lineage>
        <taxon>Bacteria</taxon>
        <taxon>Pseudomonadati</taxon>
        <taxon>Bacteroidota</taxon>
        <taxon>Flavobacteriia</taxon>
        <taxon>Flavobacteriales</taxon>
        <taxon>Cryomorphaceae</taxon>
        <taxon>Cryomorpha</taxon>
    </lineage>
</organism>
<dbReference type="RefSeq" id="WP_163285818.1">
    <property type="nucleotide sequence ID" value="NZ_JAAGVY010000025.1"/>
</dbReference>
<proteinExistence type="predicted"/>
<evidence type="ECO:0000313" key="3">
    <source>
        <dbReference type="Proteomes" id="UP000486602"/>
    </source>
</evidence>
<accession>A0A7K3WSJ3</accession>
<evidence type="ECO:0008006" key="4">
    <source>
        <dbReference type="Google" id="ProtNLM"/>
    </source>
</evidence>
<dbReference type="AlphaFoldDB" id="A0A7K3WSJ3"/>
<sequence>MVNIKYFLLVSSIVLFLFVFYRWLTRYLRKNDINIPFAYLFPFENEKLKGIETLKFDLPLEALVRAEVVRENGELVTVIFEEQFKTGIHTKEINLSSVANGTYNLRFCVPDQTITRFIVIANGVA</sequence>
<name>A0A7K3WSJ3_9FLAO</name>
<evidence type="ECO:0000313" key="2">
    <source>
        <dbReference type="EMBL" id="NEN24426.1"/>
    </source>
</evidence>
<protein>
    <recommendedName>
        <fullName evidence="4">T9SS type A sorting domain-containing protein</fullName>
    </recommendedName>
</protein>